<evidence type="ECO:0000259" key="3">
    <source>
        <dbReference type="PROSITE" id="PS50119"/>
    </source>
</evidence>
<dbReference type="Gene3D" id="3.30.160.60">
    <property type="entry name" value="Classic Zinc Finger"/>
    <property type="match status" value="1"/>
</dbReference>
<evidence type="ECO:0000256" key="1">
    <source>
        <dbReference type="PROSITE-ProRule" id="PRU00024"/>
    </source>
</evidence>
<dbReference type="InterPro" id="IPR011042">
    <property type="entry name" value="6-blade_b-propeller_TolB-like"/>
</dbReference>
<proteinExistence type="predicted"/>
<feature type="domain" description="B box-type" evidence="3">
    <location>
        <begin position="19"/>
        <end position="59"/>
    </location>
</feature>
<dbReference type="EnsemblMetazoa" id="G23772.1">
    <property type="protein sequence ID" value="G23772.1:cds"/>
    <property type="gene ID" value="G23772"/>
</dbReference>
<protein>
    <recommendedName>
        <fullName evidence="3">B box-type domain-containing protein</fullName>
    </recommendedName>
</protein>
<feature type="signal peptide" evidence="2">
    <location>
        <begin position="1"/>
        <end position="24"/>
    </location>
</feature>
<accession>A0A8W8KME0</accession>
<sequence length="517" mass="58533">MFKFNLVVTFWVILVPLYKMSTKCAFHTKEDLVWFCHPCEKLICEKCRKEHSSHFVEETDSLLKGLSSRLPSIIEQGVAMIQDFRRRLELIDTQTDTVEQELSKVKGQLESRYSIIQAKLKAHHEILCRDLDEFIEKAKDRGHHEKKIILDKINILENIRDQCLSEETNDVLKAVQTENACKRLAEDVKGYAKPANEPPFKVPEVKFNVTEDEIEKDVNALYGSLSLDSGLYQNKEASNLSKKKPSSTNVKVVTRPAFPAIPVRKGQKVSGIIQTSSNDVIVGYSTAKVIHYYDRNGKKQKTKELSFYVQNMTSTSSGLILASENKGSRILKIDGDRTEVFFNASPYTTHGILCSNQDGTVSVCCQSDKEGLVYLITSEGKLRTIIAQSYEGQTLFLKPHRIAENPGSRALFVTDPGLKTLTAIDKHHNCLFKYHGGPESSNFIPIDVAFCHFNNTILVSNWKCNSVHHIGENGHFRSLVVCQKDNILYPTVMLVDCLKQLWVSHKEKITVLKCSFK</sequence>
<keyword evidence="1" id="KW-0863">Zinc-finger</keyword>
<organism evidence="4 5">
    <name type="scientific">Magallana gigas</name>
    <name type="common">Pacific oyster</name>
    <name type="synonym">Crassostrea gigas</name>
    <dbReference type="NCBI Taxonomy" id="29159"/>
    <lineage>
        <taxon>Eukaryota</taxon>
        <taxon>Metazoa</taxon>
        <taxon>Spiralia</taxon>
        <taxon>Lophotrochozoa</taxon>
        <taxon>Mollusca</taxon>
        <taxon>Bivalvia</taxon>
        <taxon>Autobranchia</taxon>
        <taxon>Pteriomorphia</taxon>
        <taxon>Ostreida</taxon>
        <taxon>Ostreoidea</taxon>
        <taxon>Ostreidae</taxon>
        <taxon>Magallana</taxon>
    </lineage>
</organism>
<feature type="chain" id="PRO_5036449889" description="B box-type domain-containing protein" evidence="2">
    <location>
        <begin position="25"/>
        <end position="517"/>
    </location>
</feature>
<dbReference type="PANTHER" id="PTHR25462">
    <property type="entry name" value="BONUS, ISOFORM C-RELATED"/>
    <property type="match status" value="1"/>
</dbReference>
<dbReference type="SUPFAM" id="SSF63829">
    <property type="entry name" value="Calcium-dependent phosphotriesterase"/>
    <property type="match status" value="1"/>
</dbReference>
<reference evidence="4" key="1">
    <citation type="submission" date="2022-08" db="UniProtKB">
        <authorList>
            <consortium name="EnsemblMetazoa"/>
        </authorList>
    </citation>
    <scope>IDENTIFICATION</scope>
    <source>
        <strain evidence="4">05x7-T-G4-1.051#20</strain>
    </source>
</reference>
<evidence type="ECO:0000256" key="2">
    <source>
        <dbReference type="SAM" id="SignalP"/>
    </source>
</evidence>
<dbReference type="InterPro" id="IPR000315">
    <property type="entry name" value="Znf_B-box"/>
</dbReference>
<dbReference type="GO" id="GO:0008270">
    <property type="term" value="F:zinc ion binding"/>
    <property type="evidence" value="ECO:0007669"/>
    <property type="project" value="UniProtKB-KW"/>
</dbReference>
<keyword evidence="5" id="KW-1185">Reference proteome</keyword>
<dbReference type="PANTHER" id="PTHR25462:SF296">
    <property type="entry name" value="MEIOTIC P26, ISOFORM F"/>
    <property type="match status" value="1"/>
</dbReference>
<dbReference type="AlphaFoldDB" id="A0A8W8KME0"/>
<dbReference type="InterPro" id="IPR047153">
    <property type="entry name" value="TRIM45/56/19-like"/>
</dbReference>
<dbReference type="SUPFAM" id="SSF57845">
    <property type="entry name" value="B-box zinc-binding domain"/>
    <property type="match status" value="1"/>
</dbReference>
<dbReference type="PROSITE" id="PS50119">
    <property type="entry name" value="ZF_BBOX"/>
    <property type="match status" value="1"/>
</dbReference>
<dbReference type="SMART" id="SM00336">
    <property type="entry name" value="BBOX"/>
    <property type="match status" value="1"/>
</dbReference>
<keyword evidence="1" id="KW-0862">Zinc</keyword>
<dbReference type="Gene3D" id="2.120.10.30">
    <property type="entry name" value="TolB, C-terminal domain"/>
    <property type="match status" value="1"/>
</dbReference>
<evidence type="ECO:0000313" key="4">
    <source>
        <dbReference type="EnsemblMetazoa" id="G23772.1:cds"/>
    </source>
</evidence>
<name>A0A8W8KME0_MAGGI</name>
<evidence type="ECO:0000313" key="5">
    <source>
        <dbReference type="Proteomes" id="UP000005408"/>
    </source>
</evidence>
<dbReference type="Pfam" id="PF00643">
    <property type="entry name" value="zf-B_box"/>
    <property type="match status" value="1"/>
</dbReference>
<keyword evidence="1" id="KW-0479">Metal-binding</keyword>
<keyword evidence="2" id="KW-0732">Signal</keyword>
<dbReference type="Proteomes" id="UP000005408">
    <property type="component" value="Unassembled WGS sequence"/>
</dbReference>